<reference evidence="1 2" key="1">
    <citation type="submission" date="2016-11" db="EMBL/GenBank/DDBJ databases">
        <authorList>
            <person name="Jaros S."/>
            <person name="Januszkiewicz K."/>
            <person name="Wedrychowicz H."/>
        </authorList>
    </citation>
    <scope>NUCLEOTIDE SEQUENCE [LARGE SCALE GENOMIC DNA]</scope>
    <source>
        <strain evidence="1 2">DSM 15929</strain>
    </source>
</reference>
<organism evidence="1 2">
    <name type="scientific">Anaerocolumna jejuensis DSM 15929</name>
    <dbReference type="NCBI Taxonomy" id="1121322"/>
    <lineage>
        <taxon>Bacteria</taxon>
        <taxon>Bacillati</taxon>
        <taxon>Bacillota</taxon>
        <taxon>Clostridia</taxon>
        <taxon>Lachnospirales</taxon>
        <taxon>Lachnospiraceae</taxon>
        <taxon>Anaerocolumna</taxon>
    </lineage>
</organism>
<dbReference type="Proteomes" id="UP000184386">
    <property type="component" value="Unassembled WGS sequence"/>
</dbReference>
<dbReference type="STRING" id="1121322.SAMN02745136_03857"/>
<dbReference type="RefSeq" id="WP_073278477.1">
    <property type="nucleotide sequence ID" value="NZ_FRAC01000021.1"/>
</dbReference>
<keyword evidence="2" id="KW-1185">Reference proteome</keyword>
<dbReference type="AlphaFoldDB" id="A0A1M6X2C4"/>
<proteinExistence type="predicted"/>
<evidence type="ECO:0000313" key="1">
    <source>
        <dbReference type="EMBL" id="SHL00086.1"/>
    </source>
</evidence>
<accession>A0A1M6X2C4</accession>
<sequence length="59" mass="6800">MELFYTYKNAKNIQKITTLSIGKQCKFSEKVVVGSILYHFYKKGKGGGEKTKINKFLYS</sequence>
<protein>
    <submittedName>
        <fullName evidence="1">Uncharacterized protein</fullName>
    </submittedName>
</protein>
<dbReference type="EMBL" id="FRAC01000021">
    <property type="protein sequence ID" value="SHL00086.1"/>
    <property type="molecule type" value="Genomic_DNA"/>
</dbReference>
<gene>
    <name evidence="1" type="ORF">SAMN02745136_03857</name>
</gene>
<evidence type="ECO:0000313" key="2">
    <source>
        <dbReference type="Proteomes" id="UP000184386"/>
    </source>
</evidence>
<name>A0A1M6X2C4_9FIRM</name>